<gene>
    <name evidence="1" type="ORF">MSZNOR_1339</name>
</gene>
<reference evidence="1 2" key="1">
    <citation type="submission" date="2023-03" db="EMBL/GenBank/DDBJ databases">
        <authorList>
            <person name="Pearce D."/>
        </authorList>
    </citation>
    <scope>NUCLEOTIDE SEQUENCE [LARGE SCALE GENOMIC DNA]</scope>
    <source>
        <strain evidence="1">Msz</strain>
    </source>
</reference>
<dbReference type="Proteomes" id="UP001162030">
    <property type="component" value="Chromosome"/>
</dbReference>
<keyword evidence="2" id="KW-1185">Reference proteome</keyword>
<evidence type="ECO:0000313" key="2">
    <source>
        <dbReference type="Proteomes" id="UP001162030"/>
    </source>
</evidence>
<organism evidence="1 2">
    <name type="scientific">Methylocaldum szegediense</name>
    <dbReference type="NCBI Taxonomy" id="73780"/>
    <lineage>
        <taxon>Bacteria</taxon>
        <taxon>Pseudomonadati</taxon>
        <taxon>Pseudomonadota</taxon>
        <taxon>Gammaproteobacteria</taxon>
        <taxon>Methylococcales</taxon>
        <taxon>Methylococcaceae</taxon>
        <taxon>Methylocaldum</taxon>
    </lineage>
</organism>
<evidence type="ECO:0000313" key="1">
    <source>
        <dbReference type="EMBL" id="CAI8787426.1"/>
    </source>
</evidence>
<protein>
    <recommendedName>
        <fullName evidence="3">Transposase</fullName>
    </recommendedName>
</protein>
<dbReference type="RefSeq" id="WP_156912629.1">
    <property type="nucleotide sequence ID" value="NZ_OX458333.1"/>
</dbReference>
<evidence type="ECO:0008006" key="3">
    <source>
        <dbReference type="Google" id="ProtNLM"/>
    </source>
</evidence>
<dbReference type="Pfam" id="PF13551">
    <property type="entry name" value="HTH_29"/>
    <property type="match status" value="1"/>
</dbReference>
<name>A0ABM9HZI2_9GAMM</name>
<dbReference type="InterPro" id="IPR009057">
    <property type="entry name" value="Homeodomain-like_sf"/>
</dbReference>
<accession>A0ABM9HZI2</accession>
<sequence length="99" mass="11391">MAKSYRVTLTAKERRELEELVSKGKNEARKLARARILLQADEAESGPRRTDDIAQALNVHVRTVERLRQRFVEQGLPVLVPKPSERVYLWRLAGAQEAR</sequence>
<proteinExistence type="predicted"/>
<dbReference type="EMBL" id="OX458333">
    <property type="protein sequence ID" value="CAI8787426.1"/>
    <property type="molecule type" value="Genomic_DNA"/>
</dbReference>
<dbReference type="SUPFAM" id="SSF46689">
    <property type="entry name" value="Homeodomain-like"/>
    <property type="match status" value="1"/>
</dbReference>